<keyword evidence="1" id="KW-1133">Transmembrane helix</keyword>
<keyword evidence="4" id="KW-1185">Reference proteome</keyword>
<dbReference type="OrthoDB" id="678747at2"/>
<dbReference type="EMBL" id="FPBF01000002">
    <property type="protein sequence ID" value="SFT65363.1"/>
    <property type="molecule type" value="Genomic_DNA"/>
</dbReference>
<dbReference type="AlphaFoldDB" id="A0A1I6ZRM0"/>
<protein>
    <submittedName>
        <fullName evidence="3">Uncharacterized protein</fullName>
    </submittedName>
</protein>
<dbReference type="Proteomes" id="UP000199673">
    <property type="component" value="Unassembled WGS sequence"/>
</dbReference>
<feature type="chain" id="PRO_5011442454" evidence="2">
    <location>
        <begin position="26"/>
        <end position="83"/>
    </location>
</feature>
<name>A0A1I6ZRM0_9BACT</name>
<feature type="signal peptide" evidence="2">
    <location>
        <begin position="1"/>
        <end position="25"/>
    </location>
</feature>
<evidence type="ECO:0000256" key="2">
    <source>
        <dbReference type="SAM" id="SignalP"/>
    </source>
</evidence>
<dbReference type="RefSeq" id="WP_091692014.1">
    <property type="nucleotide sequence ID" value="NZ_FPBF01000002.1"/>
</dbReference>
<organism evidence="3 4">
    <name type="scientific">Algoriphagus locisalis</name>
    <dbReference type="NCBI Taxonomy" id="305507"/>
    <lineage>
        <taxon>Bacteria</taxon>
        <taxon>Pseudomonadati</taxon>
        <taxon>Bacteroidota</taxon>
        <taxon>Cytophagia</taxon>
        <taxon>Cytophagales</taxon>
        <taxon>Cyclobacteriaceae</taxon>
        <taxon>Algoriphagus</taxon>
    </lineage>
</organism>
<sequence length="83" mass="9177">MQKALKIGFLSIIGLLLHTASFAQCAMCRASVENNVSNGDTSVAAGLNLGIMYLFVMPYLMAMVIGYFWYKNAKKRKAKIAMH</sequence>
<feature type="transmembrane region" description="Helical" evidence="1">
    <location>
        <begin position="49"/>
        <end position="70"/>
    </location>
</feature>
<evidence type="ECO:0000313" key="4">
    <source>
        <dbReference type="Proteomes" id="UP000199673"/>
    </source>
</evidence>
<accession>A0A1I6ZRM0</accession>
<dbReference type="STRING" id="305507.SAMN04489724_1428"/>
<evidence type="ECO:0000313" key="3">
    <source>
        <dbReference type="EMBL" id="SFT65363.1"/>
    </source>
</evidence>
<reference evidence="4" key="1">
    <citation type="submission" date="2016-10" db="EMBL/GenBank/DDBJ databases">
        <authorList>
            <person name="Varghese N."/>
            <person name="Submissions S."/>
        </authorList>
    </citation>
    <scope>NUCLEOTIDE SEQUENCE [LARGE SCALE GENOMIC DNA]</scope>
    <source>
        <strain evidence="4">DSM 23445</strain>
    </source>
</reference>
<gene>
    <name evidence="3" type="ORF">SAMN04489724_1428</name>
</gene>
<keyword evidence="1" id="KW-0472">Membrane</keyword>
<evidence type="ECO:0000256" key="1">
    <source>
        <dbReference type="SAM" id="Phobius"/>
    </source>
</evidence>
<keyword evidence="1" id="KW-0812">Transmembrane</keyword>
<proteinExistence type="predicted"/>
<keyword evidence="2" id="KW-0732">Signal</keyword>